<name>A0A6J5L9T0_9CAUD</name>
<reference evidence="2" key="1">
    <citation type="submission" date="2020-04" db="EMBL/GenBank/DDBJ databases">
        <authorList>
            <person name="Chiriac C."/>
            <person name="Salcher M."/>
            <person name="Ghai R."/>
            <person name="Kavagutti S V."/>
        </authorList>
    </citation>
    <scope>NUCLEOTIDE SEQUENCE</scope>
</reference>
<protein>
    <submittedName>
        <fullName evidence="2">Uncharacterized protein</fullName>
    </submittedName>
</protein>
<keyword evidence="1" id="KW-0472">Membrane</keyword>
<proteinExistence type="predicted"/>
<feature type="transmembrane region" description="Helical" evidence="1">
    <location>
        <begin position="35"/>
        <end position="56"/>
    </location>
</feature>
<keyword evidence="1" id="KW-1133">Transmembrane helix</keyword>
<evidence type="ECO:0000313" key="2">
    <source>
        <dbReference type="EMBL" id="CAB4130053.1"/>
    </source>
</evidence>
<accession>A0A6J5L9T0</accession>
<sequence length="62" mass="6775">MKVTAILGFVFLAIAIAIAAPLLVIWSLNTLFPVLAIPFALDTWVAAFLLNVLVFYRGGNRK</sequence>
<keyword evidence="1" id="KW-0812">Transmembrane</keyword>
<organism evidence="2">
    <name type="scientific">uncultured Caudovirales phage</name>
    <dbReference type="NCBI Taxonomy" id="2100421"/>
    <lineage>
        <taxon>Viruses</taxon>
        <taxon>Duplodnaviria</taxon>
        <taxon>Heunggongvirae</taxon>
        <taxon>Uroviricota</taxon>
        <taxon>Caudoviricetes</taxon>
        <taxon>Peduoviridae</taxon>
        <taxon>Maltschvirus</taxon>
        <taxon>Maltschvirus maltsch</taxon>
    </lineage>
</organism>
<gene>
    <name evidence="2" type="ORF">UFOVP116_246</name>
</gene>
<dbReference type="EMBL" id="LR796237">
    <property type="protein sequence ID" value="CAB4130053.1"/>
    <property type="molecule type" value="Genomic_DNA"/>
</dbReference>
<evidence type="ECO:0000256" key="1">
    <source>
        <dbReference type="SAM" id="Phobius"/>
    </source>
</evidence>